<dbReference type="Pfam" id="PF18693">
    <property type="entry name" value="TRAM_2"/>
    <property type="match status" value="1"/>
</dbReference>
<dbReference type="GO" id="GO:0006400">
    <property type="term" value="P:tRNA modification"/>
    <property type="evidence" value="ECO:0007669"/>
    <property type="project" value="InterPro"/>
</dbReference>
<comment type="similarity">
    <text evidence="9">Belongs to the methylthiotransferase family. RimO subfamily.</text>
</comment>
<keyword evidence="8 9" id="KW-0411">Iron-sulfur</keyword>
<proteinExistence type="inferred from homology"/>
<dbReference type="eggNOG" id="COG0621">
    <property type="taxonomic scope" value="Bacteria"/>
</dbReference>
<evidence type="ECO:0000313" key="15">
    <source>
        <dbReference type="Proteomes" id="UP000004671"/>
    </source>
</evidence>
<reference evidence="13 16" key="2">
    <citation type="submission" date="2016-11" db="EMBL/GenBank/DDBJ databases">
        <title>Genomic analysis of Caldithrix abyssi and proposal of a novel bacterial phylum Caldithrichaeota.</title>
        <authorList>
            <person name="Kublanov I."/>
            <person name="Sigalova O."/>
            <person name="Gavrilov S."/>
            <person name="Lebedinsky A."/>
            <person name="Ivanova N."/>
            <person name="Daum C."/>
            <person name="Reddy T."/>
            <person name="Klenk H.P."/>
            <person name="Goker M."/>
            <person name="Reva O."/>
            <person name="Miroshnichenko M."/>
            <person name="Kyprides N."/>
            <person name="Woyke T."/>
            <person name="Gelfand M."/>
        </authorList>
    </citation>
    <scope>NUCLEOTIDE SEQUENCE [LARGE SCALE GENOMIC DNA]</scope>
    <source>
        <strain evidence="13 16">LF13</strain>
    </source>
</reference>
<dbReference type="GO" id="GO:0005840">
    <property type="term" value="C:ribosome"/>
    <property type="evidence" value="ECO:0007669"/>
    <property type="project" value="UniProtKB-KW"/>
</dbReference>
<dbReference type="SFLD" id="SFLDS00029">
    <property type="entry name" value="Radical_SAM"/>
    <property type="match status" value="1"/>
</dbReference>
<dbReference type="InterPro" id="IPR002792">
    <property type="entry name" value="TRAM_dom"/>
</dbReference>
<dbReference type="GO" id="GO:0035599">
    <property type="term" value="F:aspartic acid methylthiotransferase activity"/>
    <property type="evidence" value="ECO:0007669"/>
    <property type="project" value="TreeGrafter"/>
</dbReference>
<dbReference type="Gene3D" id="3.80.30.20">
    <property type="entry name" value="tm_1862 like domain"/>
    <property type="match status" value="1"/>
</dbReference>
<gene>
    <name evidence="9 13" type="primary">rimO</name>
    <name evidence="13" type="ORF">Cabys_2933</name>
    <name evidence="14" type="ORF">Calab_0144</name>
</gene>
<keyword evidence="3 9" id="KW-0963">Cytoplasm</keyword>
<comment type="function">
    <text evidence="1">Catalyzes the methylthiolation of N6-(dimethylallyl)adenosine (i(6)A), leading to the formation of 2-methylthio-N6-(dimethylallyl)adenosine (ms(2)i(6)A) at position 37 in tRNAs that read codons beginning with uridine.</text>
</comment>
<dbReference type="InterPro" id="IPR020612">
    <property type="entry name" value="Methylthiotransferase_CS"/>
</dbReference>
<dbReference type="PROSITE" id="PS51918">
    <property type="entry name" value="RADICAL_SAM"/>
    <property type="match status" value="1"/>
</dbReference>
<organism evidence="14 15">
    <name type="scientific">Caldithrix abyssi DSM 13497</name>
    <dbReference type="NCBI Taxonomy" id="880073"/>
    <lineage>
        <taxon>Bacteria</taxon>
        <taxon>Pseudomonadati</taxon>
        <taxon>Calditrichota</taxon>
        <taxon>Calditrichia</taxon>
        <taxon>Calditrichales</taxon>
        <taxon>Calditrichaceae</taxon>
        <taxon>Caldithrix</taxon>
    </lineage>
</organism>
<dbReference type="GO" id="GO:0051539">
    <property type="term" value="F:4 iron, 4 sulfur cluster binding"/>
    <property type="evidence" value="ECO:0007669"/>
    <property type="project" value="UniProtKB-UniRule"/>
</dbReference>
<keyword evidence="4 9" id="KW-0808">Transferase</keyword>
<feature type="binding site" evidence="9">
    <location>
        <position position="148"/>
    </location>
    <ligand>
        <name>[4Fe-4S] cluster</name>
        <dbReference type="ChEBI" id="CHEBI:49883"/>
        <label>2</label>
        <note>4Fe-4S-S-AdoMet</note>
    </ligand>
</feature>
<dbReference type="Gene3D" id="3.40.50.12160">
    <property type="entry name" value="Methylthiotransferase, N-terminal domain"/>
    <property type="match status" value="1"/>
</dbReference>
<dbReference type="FunFam" id="3.80.30.20:FF:000001">
    <property type="entry name" value="tRNA-2-methylthio-N(6)-dimethylallyladenosine synthase 2"/>
    <property type="match status" value="1"/>
</dbReference>
<dbReference type="SFLD" id="SFLDG01082">
    <property type="entry name" value="B12-binding_domain_containing"/>
    <property type="match status" value="1"/>
</dbReference>
<accession>H1XYH9</accession>
<dbReference type="EMBL" id="CM001402">
    <property type="protein sequence ID" value="EHO39797.1"/>
    <property type="molecule type" value="Genomic_DNA"/>
</dbReference>
<evidence type="ECO:0000313" key="14">
    <source>
        <dbReference type="EMBL" id="EHO39797.1"/>
    </source>
</evidence>
<dbReference type="InterPro" id="IPR058240">
    <property type="entry name" value="rSAM_sf"/>
</dbReference>
<feature type="binding site" evidence="9">
    <location>
        <position position="47"/>
    </location>
    <ligand>
        <name>[4Fe-4S] cluster</name>
        <dbReference type="ChEBI" id="CHEBI:49883"/>
        <label>1</label>
    </ligand>
</feature>
<evidence type="ECO:0000256" key="7">
    <source>
        <dbReference type="ARBA" id="ARBA00023004"/>
    </source>
</evidence>
<dbReference type="InterPro" id="IPR013848">
    <property type="entry name" value="Methylthiotransferase_N"/>
</dbReference>
<dbReference type="InterPro" id="IPR007197">
    <property type="entry name" value="rSAM"/>
</dbReference>
<comment type="cofactor">
    <cofactor evidence="9">
        <name>[4Fe-4S] cluster</name>
        <dbReference type="ChEBI" id="CHEBI:49883"/>
    </cofactor>
    <text evidence="9">Binds 2 [4Fe-4S] clusters. One cluster is coordinated with 3 cysteines and an exchangeable S-adenosyl-L-methionine.</text>
</comment>
<dbReference type="PROSITE" id="PS51449">
    <property type="entry name" value="MTTASE_N"/>
    <property type="match status" value="1"/>
</dbReference>
<evidence type="ECO:0000313" key="13">
    <source>
        <dbReference type="EMBL" id="APF19681.1"/>
    </source>
</evidence>
<dbReference type="NCBIfam" id="TIGR01125">
    <property type="entry name" value="30S ribosomal protein S12 methylthiotransferase RimO"/>
    <property type="match status" value="1"/>
</dbReference>
<feature type="binding site" evidence="9">
    <location>
        <position position="81"/>
    </location>
    <ligand>
        <name>[4Fe-4S] cluster</name>
        <dbReference type="ChEBI" id="CHEBI:49883"/>
        <label>1</label>
    </ligand>
</feature>
<dbReference type="PROSITE" id="PS01278">
    <property type="entry name" value="MTTASE_RADICAL"/>
    <property type="match status" value="1"/>
</dbReference>
<keyword evidence="2 9" id="KW-0004">4Fe-4S</keyword>
<dbReference type="OrthoDB" id="9805215at2"/>
<dbReference type="HOGENOM" id="CLU_018697_0_1_0"/>
<dbReference type="GO" id="GO:0103039">
    <property type="term" value="F:protein methylthiotransferase activity"/>
    <property type="evidence" value="ECO:0007669"/>
    <property type="project" value="UniProtKB-EC"/>
</dbReference>
<dbReference type="PROSITE" id="PS50926">
    <property type="entry name" value="TRAM"/>
    <property type="match status" value="1"/>
</dbReference>
<comment type="function">
    <text evidence="9">Catalyzes the methylthiolation of an aspartic acid residue of ribosomal protein uS12.</text>
</comment>
<dbReference type="PANTHER" id="PTHR43837">
    <property type="entry name" value="RIBOSOMAL PROTEIN S12 METHYLTHIOTRANSFERASE RIMO"/>
    <property type="match status" value="1"/>
</dbReference>
<feature type="binding site" evidence="9">
    <location>
        <position position="151"/>
    </location>
    <ligand>
        <name>[4Fe-4S] cluster</name>
        <dbReference type="ChEBI" id="CHEBI:49883"/>
        <label>2</label>
        <note>4Fe-4S-S-AdoMet</note>
    </ligand>
</feature>
<keyword evidence="5 9" id="KW-0949">S-adenosyl-L-methionine</keyword>
<reference evidence="14 15" key="1">
    <citation type="submission" date="2011-09" db="EMBL/GenBank/DDBJ databases">
        <title>The permanent draft genome of Caldithrix abyssi DSM 13497.</title>
        <authorList>
            <consortium name="US DOE Joint Genome Institute (JGI-PGF)"/>
            <person name="Lucas S."/>
            <person name="Han J."/>
            <person name="Lapidus A."/>
            <person name="Bruce D."/>
            <person name="Goodwin L."/>
            <person name="Pitluck S."/>
            <person name="Peters L."/>
            <person name="Kyrpides N."/>
            <person name="Mavromatis K."/>
            <person name="Ivanova N."/>
            <person name="Mikhailova N."/>
            <person name="Chertkov O."/>
            <person name="Detter J.C."/>
            <person name="Tapia R."/>
            <person name="Han C."/>
            <person name="Land M."/>
            <person name="Hauser L."/>
            <person name="Markowitz V."/>
            <person name="Cheng J.-F."/>
            <person name="Hugenholtz P."/>
            <person name="Woyke T."/>
            <person name="Wu D."/>
            <person name="Spring S."/>
            <person name="Brambilla E."/>
            <person name="Klenk H.-P."/>
            <person name="Eisen J.A."/>
        </authorList>
    </citation>
    <scope>NUCLEOTIDE SEQUENCE [LARGE SCALE GENOMIC DNA]</scope>
    <source>
        <strain evidence="14 15">DSM 13497</strain>
    </source>
</reference>
<dbReference type="Proteomes" id="UP000183868">
    <property type="component" value="Chromosome"/>
</dbReference>
<comment type="subcellular location">
    <subcellularLocation>
        <location evidence="9">Cytoplasm</location>
    </subcellularLocation>
</comment>
<keyword evidence="15" id="KW-1185">Reference proteome</keyword>
<dbReference type="EC" id="2.8.4.4" evidence="9"/>
<dbReference type="EMBL" id="CP018099">
    <property type="protein sequence ID" value="APF19681.1"/>
    <property type="molecule type" value="Genomic_DNA"/>
</dbReference>
<dbReference type="SFLD" id="SFLDF00274">
    <property type="entry name" value="ribosomal_protein_S12_methylth"/>
    <property type="match status" value="1"/>
</dbReference>
<feature type="domain" description="TRAM" evidence="10">
    <location>
        <begin position="363"/>
        <end position="431"/>
    </location>
</feature>
<dbReference type="InterPro" id="IPR005840">
    <property type="entry name" value="Ribosomal_uS12_MeSTrfase_RimO"/>
</dbReference>
<dbReference type="PANTHER" id="PTHR43837:SF1">
    <property type="entry name" value="RIBOSOMAL PROTEIN US12 METHYLTHIOTRANSFERASE RIMO"/>
    <property type="match status" value="1"/>
</dbReference>
<dbReference type="InterPro" id="IPR005839">
    <property type="entry name" value="Methylthiotransferase"/>
</dbReference>
<dbReference type="GO" id="GO:0046872">
    <property type="term" value="F:metal ion binding"/>
    <property type="evidence" value="ECO:0007669"/>
    <property type="project" value="UniProtKB-KW"/>
</dbReference>
<dbReference type="SUPFAM" id="SSF102114">
    <property type="entry name" value="Radical SAM enzymes"/>
    <property type="match status" value="1"/>
</dbReference>
<evidence type="ECO:0000256" key="5">
    <source>
        <dbReference type="ARBA" id="ARBA00022691"/>
    </source>
</evidence>
<keyword evidence="7 9" id="KW-0408">Iron</keyword>
<name>H1XYH9_CALAY</name>
<evidence type="ECO:0000256" key="4">
    <source>
        <dbReference type="ARBA" id="ARBA00022679"/>
    </source>
</evidence>
<evidence type="ECO:0000259" key="12">
    <source>
        <dbReference type="PROSITE" id="PS51918"/>
    </source>
</evidence>
<protein>
    <recommendedName>
        <fullName evidence="9">Ribosomal protein uS12 methylthiotransferase RimO</fullName>
        <shortName evidence="9">uS12 MTTase</shortName>
        <shortName evidence="9">uS12 methylthiotransferase</shortName>
        <ecNumber evidence="9">2.8.4.4</ecNumber>
    </recommendedName>
    <alternativeName>
        <fullName evidence="9">Ribosomal protein uS12 (aspartate-C(3))-methylthiotransferase</fullName>
    </alternativeName>
    <alternativeName>
        <fullName evidence="9">Ribosome maturation factor RimO</fullName>
    </alternativeName>
</protein>
<dbReference type="Proteomes" id="UP000004671">
    <property type="component" value="Chromosome"/>
</dbReference>
<feature type="binding site" evidence="9">
    <location>
        <position position="144"/>
    </location>
    <ligand>
        <name>[4Fe-4S] cluster</name>
        <dbReference type="ChEBI" id="CHEBI:49883"/>
        <label>2</label>
        <note>4Fe-4S-S-AdoMet</note>
    </ligand>
</feature>
<dbReference type="SMART" id="SM00729">
    <property type="entry name" value="Elp3"/>
    <property type="match status" value="1"/>
</dbReference>
<evidence type="ECO:0000313" key="16">
    <source>
        <dbReference type="Proteomes" id="UP000183868"/>
    </source>
</evidence>
<evidence type="ECO:0000256" key="8">
    <source>
        <dbReference type="ARBA" id="ARBA00023014"/>
    </source>
</evidence>
<dbReference type="InterPro" id="IPR012340">
    <property type="entry name" value="NA-bd_OB-fold"/>
</dbReference>
<feature type="domain" description="Radical SAM core" evidence="12">
    <location>
        <begin position="130"/>
        <end position="360"/>
    </location>
</feature>
<dbReference type="InterPro" id="IPR038135">
    <property type="entry name" value="Methylthiotransferase_N_sf"/>
</dbReference>
<keyword evidence="6 9" id="KW-0479">Metal-binding</keyword>
<feature type="domain" description="MTTase N-terminal" evidence="11">
    <location>
        <begin position="2"/>
        <end position="118"/>
    </location>
</feature>
<dbReference type="GO" id="GO:0005829">
    <property type="term" value="C:cytosol"/>
    <property type="evidence" value="ECO:0007669"/>
    <property type="project" value="TreeGrafter"/>
</dbReference>
<dbReference type="STRING" id="880073.Cabys_2933"/>
<dbReference type="Pfam" id="PF04055">
    <property type="entry name" value="Radical_SAM"/>
    <property type="match status" value="1"/>
</dbReference>
<evidence type="ECO:0000256" key="1">
    <source>
        <dbReference type="ARBA" id="ARBA00003234"/>
    </source>
</evidence>
<sequence length="431" mass="49707">MKKIHVTTLGCPKNIVDSENLLGLLKINQFEIGQTPEEADVLIINTCGFINDAKEESIQAILEALELKKNDPHKKVFVAGCLTQRYRKEIEQEIPEVDAIFGTEEYTEILKALGRGHAAMDTLYRSRLITTPRHYAYLKISEGCNHTCAFCAIPAIRGKHRSKPMEQLVEEARVLAANGAKELIIVSQDTSYYGKDLYGKQSIVELLQRLEEVEGIEWIRVLYWYPTNFPMEVLHWMRESKKLLHYLDLPIQHVSQNVLQKMRRAETRESIENILQTARKLVPDMTFRTTVIVGHPGEREEDFQELLQFVEAFRFDRLGSFLYSDEEGTAAFELTDKVPEQTARERQEQLMELQREISQEKNQRLIGQKYSVLIDEYNAEMNFYLARTYQDAPEIDNEVIILNPSGAELAVGHFAQVEIVDATEYELYAKI</sequence>
<dbReference type="InParanoid" id="H1XYH9"/>
<evidence type="ECO:0000256" key="2">
    <source>
        <dbReference type="ARBA" id="ARBA00022485"/>
    </source>
</evidence>
<evidence type="ECO:0000259" key="11">
    <source>
        <dbReference type="PROSITE" id="PS51449"/>
    </source>
</evidence>
<dbReference type="FunCoup" id="H1XYH9">
    <property type="interactions" value="365"/>
</dbReference>
<feature type="binding site" evidence="9">
    <location>
        <position position="11"/>
    </location>
    <ligand>
        <name>[4Fe-4S] cluster</name>
        <dbReference type="ChEBI" id="CHEBI:49883"/>
        <label>1</label>
    </ligand>
</feature>
<dbReference type="CDD" id="cd01335">
    <property type="entry name" value="Radical_SAM"/>
    <property type="match status" value="1"/>
</dbReference>
<dbReference type="FunFam" id="3.40.50.12160:FF:000003">
    <property type="entry name" value="CDK5 regulatory subunit-associated protein 1"/>
    <property type="match status" value="1"/>
</dbReference>
<dbReference type="RefSeq" id="WP_006926681.1">
    <property type="nucleotide sequence ID" value="NZ_CM001402.1"/>
</dbReference>
<dbReference type="AlphaFoldDB" id="H1XYH9"/>
<evidence type="ECO:0000259" key="10">
    <source>
        <dbReference type="PROSITE" id="PS50926"/>
    </source>
</evidence>
<dbReference type="InterPro" id="IPR006638">
    <property type="entry name" value="Elp3/MiaA/NifB-like_rSAM"/>
</dbReference>
<keyword evidence="14" id="KW-0689">Ribosomal protein</keyword>
<comment type="catalytic activity">
    <reaction evidence="9">
        <text>L-aspartate(89)-[ribosomal protein uS12]-hydrogen + (sulfur carrier)-SH + AH2 + 2 S-adenosyl-L-methionine = 3-methylsulfanyl-L-aspartate(89)-[ribosomal protein uS12]-hydrogen + (sulfur carrier)-H + 5'-deoxyadenosine + L-methionine + A + S-adenosyl-L-homocysteine + 2 H(+)</text>
        <dbReference type="Rhea" id="RHEA:37087"/>
        <dbReference type="Rhea" id="RHEA-COMP:10460"/>
        <dbReference type="Rhea" id="RHEA-COMP:10461"/>
        <dbReference type="Rhea" id="RHEA-COMP:14737"/>
        <dbReference type="Rhea" id="RHEA-COMP:14739"/>
        <dbReference type="ChEBI" id="CHEBI:13193"/>
        <dbReference type="ChEBI" id="CHEBI:15378"/>
        <dbReference type="ChEBI" id="CHEBI:17319"/>
        <dbReference type="ChEBI" id="CHEBI:17499"/>
        <dbReference type="ChEBI" id="CHEBI:29917"/>
        <dbReference type="ChEBI" id="CHEBI:29961"/>
        <dbReference type="ChEBI" id="CHEBI:57844"/>
        <dbReference type="ChEBI" id="CHEBI:57856"/>
        <dbReference type="ChEBI" id="CHEBI:59789"/>
        <dbReference type="ChEBI" id="CHEBI:64428"/>
        <dbReference type="ChEBI" id="CHEBI:73599"/>
        <dbReference type="EC" id="2.8.4.4"/>
    </reaction>
</comment>
<keyword evidence="14" id="KW-0687">Ribonucleoprotein</keyword>
<dbReference type="SFLD" id="SFLDG01061">
    <property type="entry name" value="methylthiotransferase"/>
    <property type="match status" value="1"/>
</dbReference>
<dbReference type="Pfam" id="PF00919">
    <property type="entry name" value="UPF0004"/>
    <property type="match status" value="1"/>
</dbReference>
<dbReference type="Gene3D" id="2.40.50.140">
    <property type="entry name" value="Nucleic acid-binding proteins"/>
    <property type="match status" value="1"/>
</dbReference>
<dbReference type="HAMAP" id="MF_01865">
    <property type="entry name" value="MTTase_RimO"/>
    <property type="match status" value="1"/>
</dbReference>
<dbReference type="PaxDb" id="880073-Calab_0144"/>
<evidence type="ECO:0000256" key="6">
    <source>
        <dbReference type="ARBA" id="ARBA00022723"/>
    </source>
</evidence>
<dbReference type="NCBIfam" id="TIGR00089">
    <property type="entry name" value="MiaB/RimO family radical SAM methylthiotransferase"/>
    <property type="match status" value="1"/>
</dbReference>
<dbReference type="KEGG" id="caby:Cabys_2933"/>
<evidence type="ECO:0000256" key="9">
    <source>
        <dbReference type="HAMAP-Rule" id="MF_01865"/>
    </source>
</evidence>
<dbReference type="InterPro" id="IPR023404">
    <property type="entry name" value="rSAM_horseshoe"/>
</dbReference>
<evidence type="ECO:0000256" key="3">
    <source>
        <dbReference type="ARBA" id="ARBA00022490"/>
    </source>
</evidence>